<accession>M0HLW8</accession>
<comment type="caution">
    <text evidence="1">The sequence shown here is derived from an EMBL/GenBank/DDBJ whole genome shotgun (WGS) entry which is preliminary data.</text>
</comment>
<dbReference type="PATRIC" id="fig|1227459.3.peg.187"/>
<organism evidence="1 2">
    <name type="scientific">Haloferax gibbonsii (strain ATCC 33959 / DSM 4427 / JCM 8863 / NBRC 102184 / NCIMB 2188 / Ma 2.38)</name>
    <dbReference type="NCBI Taxonomy" id="1227459"/>
    <lineage>
        <taxon>Archaea</taxon>
        <taxon>Methanobacteriati</taxon>
        <taxon>Methanobacteriota</taxon>
        <taxon>Stenosarchaea group</taxon>
        <taxon>Halobacteria</taxon>
        <taxon>Halobacteriales</taxon>
        <taxon>Haloferacaceae</taxon>
        <taxon>Haloferax</taxon>
    </lineage>
</organism>
<sequence length="30" mass="3089">MVGSSLFSASDDASVVTDHLLYVDGGYAVL</sequence>
<proteinExistence type="predicted"/>
<dbReference type="Proteomes" id="UP000011571">
    <property type="component" value="Unassembled WGS sequence"/>
</dbReference>
<name>M0HLW8_HALGM</name>
<gene>
    <name evidence="1" type="ORF">C454_01140</name>
</gene>
<dbReference type="EMBL" id="AOLJ01000003">
    <property type="protein sequence ID" value="ELZ85481.1"/>
    <property type="molecule type" value="Genomic_DNA"/>
</dbReference>
<reference evidence="1 2" key="1">
    <citation type="journal article" date="2014" name="PLoS Genet.">
        <title>Phylogenetically driven sequencing of extremely halophilic archaea reveals strategies for static and dynamic osmo-response.</title>
        <authorList>
            <person name="Becker E.A."/>
            <person name="Seitzer P.M."/>
            <person name="Tritt A."/>
            <person name="Larsen D."/>
            <person name="Krusor M."/>
            <person name="Yao A.I."/>
            <person name="Wu D."/>
            <person name="Madern D."/>
            <person name="Eisen J.A."/>
            <person name="Darling A.E."/>
            <person name="Facciotti M.T."/>
        </authorList>
    </citation>
    <scope>NUCLEOTIDE SEQUENCE [LARGE SCALE GENOMIC DNA]</scope>
    <source>
        <strain evidence="2">ATCC 33959 / DSM 4427 / JCM 8863 / NBRC 102184 / NCIMB 2188 / Ma 2.38</strain>
    </source>
</reference>
<keyword evidence="2" id="KW-1185">Reference proteome</keyword>
<evidence type="ECO:0000313" key="1">
    <source>
        <dbReference type="EMBL" id="ELZ85481.1"/>
    </source>
</evidence>
<dbReference type="AlphaFoldDB" id="M0HLW8"/>
<evidence type="ECO:0000313" key="2">
    <source>
        <dbReference type="Proteomes" id="UP000011571"/>
    </source>
</evidence>
<protein>
    <submittedName>
        <fullName evidence="1">Uncharacterized protein</fullName>
    </submittedName>
</protein>